<dbReference type="InterPro" id="IPR005500">
    <property type="entry name" value="DUF309"/>
</dbReference>
<dbReference type="Proteomes" id="UP000243350">
    <property type="component" value="Unassembled WGS sequence"/>
</dbReference>
<dbReference type="Gene3D" id="1.10.3450.10">
    <property type="entry name" value="TTHA0068-like"/>
    <property type="match status" value="1"/>
</dbReference>
<comment type="caution">
    <text evidence="1">The sequence shown here is derived from an EMBL/GenBank/DDBJ whole genome shotgun (WGS) entry which is preliminary data.</text>
</comment>
<sequence>MEQALIKFYYYFHKHQHYFLCHDILEEAWKMNASFSKKDAIVSLILFSTAMYHFRRHNFKGALKSFQKALLTFQQASDKANIGLKEKDYINLIEKQIDNLTNHRPFNPVYLPVTECMEKLISNAYLDYEFNPLPVREDYIVHHHLLRDRREVVEARQQALLNKRRKRDETEI</sequence>
<gene>
    <name evidence="1" type="ORF">BUY44_03565</name>
    <name evidence="3" type="ORF">BUY47_01655</name>
    <name evidence="2" type="ORF">BUY48_10150</name>
</gene>
<dbReference type="EMBL" id="PYZH01000083">
    <property type="protein sequence ID" value="PTF11880.1"/>
    <property type="molecule type" value="Genomic_DNA"/>
</dbReference>
<dbReference type="SUPFAM" id="SSF140663">
    <property type="entry name" value="TTHA0068-like"/>
    <property type="match status" value="1"/>
</dbReference>
<accession>A0A2K4DJV0</accession>
<keyword evidence="4" id="KW-1185">Reference proteome</keyword>
<dbReference type="AlphaFoldDB" id="A0A2K4DJV0"/>
<reference evidence="1" key="3">
    <citation type="submission" date="2018-03" db="EMBL/GenBank/DDBJ databases">
        <authorList>
            <person name="Keele B.F."/>
        </authorList>
    </citation>
    <scope>NUCLEOTIDE SEQUENCE</scope>
    <source>
        <strain evidence="2">SNUC 4143</strain>
        <strain evidence="1">SNUC 761</strain>
    </source>
</reference>
<dbReference type="EMBL" id="PYZL01000014">
    <property type="protein sequence ID" value="PTE73944.1"/>
    <property type="molecule type" value="Genomic_DNA"/>
</dbReference>
<reference evidence="3" key="2">
    <citation type="submission" date="2018-03" db="EMBL/GenBank/DDBJ databases">
        <authorList>
            <person name="Naushad S."/>
        </authorList>
    </citation>
    <scope>NUCLEOTIDE SEQUENCE</scope>
    <source>
        <strain evidence="3">SNUC 1409</strain>
    </source>
</reference>
<dbReference type="PANTHER" id="PTHR34796:SF1">
    <property type="entry name" value="EXPRESSED PROTEIN"/>
    <property type="match status" value="1"/>
</dbReference>
<dbReference type="InterPro" id="IPR023203">
    <property type="entry name" value="TTHA0068_sf"/>
</dbReference>
<protein>
    <submittedName>
        <fullName evidence="1">DUF309 domain-containing protein</fullName>
    </submittedName>
</protein>
<evidence type="ECO:0000313" key="1">
    <source>
        <dbReference type="EMBL" id="PTE73944.1"/>
    </source>
</evidence>
<reference evidence="4 5" key="1">
    <citation type="journal article" date="2016" name="Front. Microbiol.">
        <title>Comprehensive Phylogenetic Analysis of Bovine Non-aureus Staphylococci Species Based on Whole-Genome Sequencing.</title>
        <authorList>
            <person name="Naushad S."/>
            <person name="Barkema H.W."/>
            <person name="Luby C."/>
            <person name="Condas L.A."/>
            <person name="Nobrega D.B."/>
            <person name="Carson D.A."/>
            <person name="De Buck J."/>
        </authorList>
    </citation>
    <scope>NUCLEOTIDE SEQUENCE [LARGE SCALE GENOMIC DNA]</scope>
    <source>
        <strain evidence="3 4">SNUC 1409</strain>
        <strain evidence="2 6">SNUC 4143</strain>
        <strain evidence="1 5">SNUC 761</strain>
    </source>
</reference>
<organism evidence="1 5">
    <name type="scientific">Staphylococcus devriesei</name>
    <dbReference type="NCBI Taxonomy" id="586733"/>
    <lineage>
        <taxon>Bacteria</taxon>
        <taxon>Bacillati</taxon>
        <taxon>Bacillota</taxon>
        <taxon>Bacilli</taxon>
        <taxon>Bacillales</taxon>
        <taxon>Staphylococcaceae</taxon>
        <taxon>Staphylococcus</taxon>
    </lineage>
</organism>
<dbReference type="RefSeq" id="WP_103167054.1">
    <property type="nucleotide sequence ID" value="NZ_CP130489.1"/>
</dbReference>
<dbReference type="OrthoDB" id="165483at2"/>
<evidence type="ECO:0000313" key="4">
    <source>
        <dbReference type="Proteomes" id="UP000242088"/>
    </source>
</evidence>
<dbReference type="Proteomes" id="UP000242088">
    <property type="component" value="Unassembled WGS sequence"/>
</dbReference>
<dbReference type="Pfam" id="PF03745">
    <property type="entry name" value="DUF309"/>
    <property type="match status" value="1"/>
</dbReference>
<evidence type="ECO:0000313" key="3">
    <source>
        <dbReference type="EMBL" id="PTF15510.1"/>
    </source>
</evidence>
<dbReference type="GeneID" id="48887945"/>
<dbReference type="Proteomes" id="UP000242547">
    <property type="component" value="Unassembled WGS sequence"/>
</dbReference>
<dbReference type="EMBL" id="PYZI01000001">
    <property type="protein sequence ID" value="PTF15510.1"/>
    <property type="molecule type" value="Genomic_DNA"/>
</dbReference>
<proteinExistence type="predicted"/>
<evidence type="ECO:0000313" key="2">
    <source>
        <dbReference type="EMBL" id="PTF11880.1"/>
    </source>
</evidence>
<evidence type="ECO:0000313" key="6">
    <source>
        <dbReference type="Proteomes" id="UP000243350"/>
    </source>
</evidence>
<name>A0A2K4DJV0_9STAP</name>
<evidence type="ECO:0000313" key="5">
    <source>
        <dbReference type="Proteomes" id="UP000242547"/>
    </source>
</evidence>
<dbReference type="PANTHER" id="PTHR34796">
    <property type="entry name" value="EXPRESSED PROTEIN"/>
    <property type="match status" value="1"/>
</dbReference>